<evidence type="ECO:0000256" key="6">
    <source>
        <dbReference type="SAM" id="Coils"/>
    </source>
</evidence>
<feature type="binding site" evidence="5">
    <location>
        <begin position="122"/>
        <end position="129"/>
    </location>
    <ligand>
        <name>ATP</name>
        <dbReference type="ChEBI" id="CHEBI:30616"/>
    </ligand>
</feature>
<dbReference type="Pfam" id="PF00225">
    <property type="entry name" value="Kinesin"/>
    <property type="match status" value="1"/>
</dbReference>
<evidence type="ECO:0000256" key="4">
    <source>
        <dbReference type="ARBA" id="ARBA00023175"/>
    </source>
</evidence>
<evidence type="ECO:0000256" key="5">
    <source>
        <dbReference type="PROSITE-ProRule" id="PRU00283"/>
    </source>
</evidence>
<feature type="region of interest" description="Disordered" evidence="7">
    <location>
        <begin position="966"/>
        <end position="1002"/>
    </location>
</feature>
<feature type="domain" description="Kinesin motor" evidence="9">
    <location>
        <begin position="8"/>
        <end position="371"/>
    </location>
</feature>
<comment type="similarity">
    <text evidence="5">Belongs to the TRAFAC class myosin-kinesin ATPase superfamily. Kinesin family.</text>
</comment>
<dbReference type="SMART" id="SM00240">
    <property type="entry name" value="FHA"/>
    <property type="match status" value="1"/>
</dbReference>
<feature type="compositionally biased region" description="Basic and acidic residues" evidence="7">
    <location>
        <begin position="424"/>
        <end position="433"/>
    </location>
</feature>
<dbReference type="Pfam" id="PF00498">
    <property type="entry name" value="FHA"/>
    <property type="match status" value="1"/>
</dbReference>
<gene>
    <name evidence="10" type="ORF">PEVE_00008599</name>
</gene>
<dbReference type="PROSITE" id="PS50067">
    <property type="entry name" value="KINESIN_MOTOR_2"/>
    <property type="match status" value="1"/>
</dbReference>
<accession>A0ABN8R324</accession>
<evidence type="ECO:0008006" key="12">
    <source>
        <dbReference type="Google" id="ProtNLM"/>
    </source>
</evidence>
<dbReference type="SUPFAM" id="SSF52540">
    <property type="entry name" value="P-loop containing nucleoside triphosphate hydrolases"/>
    <property type="match status" value="1"/>
</dbReference>
<dbReference type="SUPFAM" id="SSF49879">
    <property type="entry name" value="SMAD/FHA domain"/>
    <property type="match status" value="1"/>
</dbReference>
<dbReference type="InterPro" id="IPR000008">
    <property type="entry name" value="C2_dom"/>
</dbReference>
<comment type="caution">
    <text evidence="10">The sequence shown here is derived from an EMBL/GenBank/DDBJ whole genome shotgun (WGS) entry which is preliminary data.</text>
</comment>
<dbReference type="InterPro" id="IPR027417">
    <property type="entry name" value="P-loop_NTPase"/>
</dbReference>
<evidence type="ECO:0000256" key="7">
    <source>
        <dbReference type="SAM" id="MobiDB-lite"/>
    </source>
</evidence>
<reference evidence="10 11" key="1">
    <citation type="submission" date="2022-05" db="EMBL/GenBank/DDBJ databases">
        <authorList>
            <consortium name="Genoscope - CEA"/>
            <person name="William W."/>
        </authorList>
    </citation>
    <scope>NUCLEOTIDE SEQUENCE [LARGE SCALE GENOMIC DNA]</scope>
</reference>
<dbReference type="InterPro" id="IPR001752">
    <property type="entry name" value="Kinesin_motor_dom"/>
</dbReference>
<dbReference type="InterPro" id="IPR000253">
    <property type="entry name" value="FHA_dom"/>
</dbReference>
<feature type="coiled-coil region" evidence="6">
    <location>
        <begin position="922"/>
        <end position="949"/>
    </location>
</feature>
<protein>
    <recommendedName>
        <fullName evidence="12">Kinesin-like protein KIF28P</fullName>
    </recommendedName>
</protein>
<dbReference type="Pfam" id="PF00168">
    <property type="entry name" value="C2"/>
    <property type="match status" value="1"/>
</dbReference>
<feature type="compositionally biased region" description="Acidic residues" evidence="7">
    <location>
        <begin position="414"/>
        <end position="423"/>
    </location>
</feature>
<evidence type="ECO:0000256" key="3">
    <source>
        <dbReference type="ARBA" id="ARBA00023054"/>
    </source>
</evidence>
<keyword evidence="3 6" id="KW-0175">Coiled coil</keyword>
<dbReference type="Pfam" id="PF12423">
    <property type="entry name" value="KIF1B"/>
    <property type="match status" value="1"/>
</dbReference>
<dbReference type="PROSITE" id="PS50006">
    <property type="entry name" value="FHA_DOMAIN"/>
    <property type="match status" value="1"/>
</dbReference>
<evidence type="ECO:0000256" key="2">
    <source>
        <dbReference type="ARBA" id="ARBA00022840"/>
    </source>
</evidence>
<evidence type="ECO:0000259" key="8">
    <source>
        <dbReference type="PROSITE" id="PS50006"/>
    </source>
</evidence>
<dbReference type="InterPro" id="IPR035892">
    <property type="entry name" value="C2_domain_sf"/>
</dbReference>
<sequence length="1002" mass="112809">MSDGEAENVKVAVRYIIKWNYHNLLLNNSHNKREKARNSTLIVEMKGQTTYLQNPEEPNEEPKKFTFDFSYWSHDGFEEKPDGYLAPTVPHYADQMKVYNDLGKGVLDNAWAGFNTSLFAYGQTGSGKSWSIVGYGANKGIVPVFCEQIFVGIEEKKQSGDTGQYEVVFSMLEIYNEKVRDLLNPSNNKGGLRVRQHPKKGFYADGLKTVPVSKYKDIEQRMEEGTRNRTVAATNMNATSSRAHTIVGVTFTQKRKNEAGEETAKTSLINLVDLAGSERADSTGATGDRLKEGAAINQSLSSLGNVIAALVDKANGKNVRVPFRDSVLTKLLKNALGGNSKTMMIAAISPADINYDETLSTLRYADRAKQIKTTAKVNEDPTEKLIRELKEENEKLMEMLKKAQSGEAVKISADDDDDDDDESQKEGMSEEELAELRKQIEEEIKASMAQTERDTEDMSKNWDDRVAESNQDAKDNEAEKKERQTTPHLWNLNPDPQLTGMIVQMIKPGVVKIGNKKADPPVDIALVGLNIQKEHCEIKNEDSKKITIRAIGDARVLVNGEPVDDDEEEELHHLDRVMFGTSHLYVFHHPAEVESSSAKQADITYEMAQEEIAKNAGLDVDDQEESKKAMLLREDLADLMPMVNEANAISQELDRKASFEVVVVSAKARGLPDGRPEPYVVMKDLQSGAEYLWSRTKFINRKFVMQDMFENYEDGDDWQLPDEKDPFTESADAESLIGCVEVSMQSLGYVLDMREQLSITDYKGREVGYLNVEVVPLNDKGNEITEDDDIFIDEPQQLEGKKLDFVVRVQSAKGIPKRYTDVYCKYSMYLEDDIKTKVISGTRNPEFNYERRFTFEQCTPKFIKFLMEKSVMVQLWGKQVVEKKPVNKAAKKGKDTKAIMRKETVKQKVSLNPQMVKGIAEMTTLRKQNKRLQDKMTQLRQMCDKHQSEGQTTLAITDVRAIIGDTNANTQPAPNQPSNTPANAQRTQRKENTAESSACAIL</sequence>
<dbReference type="SMART" id="SM00129">
    <property type="entry name" value="KISc"/>
    <property type="match status" value="1"/>
</dbReference>
<keyword evidence="1 5" id="KW-0547">Nucleotide-binding</keyword>
<evidence type="ECO:0000313" key="11">
    <source>
        <dbReference type="Proteomes" id="UP001159427"/>
    </source>
</evidence>
<feature type="region of interest" description="Disordered" evidence="7">
    <location>
        <begin position="403"/>
        <end position="433"/>
    </location>
</feature>
<feature type="region of interest" description="Disordered" evidence="7">
    <location>
        <begin position="466"/>
        <end position="495"/>
    </location>
</feature>
<dbReference type="PRINTS" id="PR00380">
    <property type="entry name" value="KINESINHEAVY"/>
</dbReference>
<dbReference type="EMBL" id="CALNXI010001589">
    <property type="protein sequence ID" value="CAH3172771.1"/>
    <property type="molecule type" value="Genomic_DNA"/>
</dbReference>
<dbReference type="Gene3D" id="2.60.40.150">
    <property type="entry name" value="C2 domain"/>
    <property type="match status" value="1"/>
</dbReference>
<dbReference type="Proteomes" id="UP001159427">
    <property type="component" value="Unassembled WGS sequence"/>
</dbReference>
<name>A0ABN8R324_9CNID</name>
<keyword evidence="4 5" id="KW-0505">Motor protein</keyword>
<keyword evidence="2 5" id="KW-0067">ATP-binding</keyword>
<feature type="compositionally biased region" description="Polar residues" evidence="7">
    <location>
        <begin position="966"/>
        <end position="986"/>
    </location>
</feature>
<keyword evidence="11" id="KW-1185">Reference proteome</keyword>
<dbReference type="Gene3D" id="3.40.850.10">
    <property type="entry name" value="Kinesin motor domain"/>
    <property type="match status" value="1"/>
</dbReference>
<dbReference type="CDD" id="cd00030">
    <property type="entry name" value="C2"/>
    <property type="match status" value="1"/>
</dbReference>
<feature type="compositionally biased region" description="Basic and acidic residues" evidence="7">
    <location>
        <begin position="466"/>
        <end position="485"/>
    </location>
</feature>
<proteinExistence type="inferred from homology"/>
<dbReference type="Gene3D" id="2.60.200.20">
    <property type="match status" value="1"/>
</dbReference>
<dbReference type="InterPro" id="IPR022140">
    <property type="entry name" value="Kinesin-like_KIF1-typ"/>
</dbReference>
<feature type="domain" description="FHA" evidence="8">
    <location>
        <begin position="511"/>
        <end position="563"/>
    </location>
</feature>
<dbReference type="InterPro" id="IPR008984">
    <property type="entry name" value="SMAD_FHA_dom_sf"/>
</dbReference>
<dbReference type="InterPro" id="IPR036961">
    <property type="entry name" value="Kinesin_motor_dom_sf"/>
</dbReference>
<organism evidence="10 11">
    <name type="scientific">Porites evermanni</name>
    <dbReference type="NCBI Taxonomy" id="104178"/>
    <lineage>
        <taxon>Eukaryota</taxon>
        <taxon>Metazoa</taxon>
        <taxon>Cnidaria</taxon>
        <taxon>Anthozoa</taxon>
        <taxon>Hexacorallia</taxon>
        <taxon>Scleractinia</taxon>
        <taxon>Fungiina</taxon>
        <taxon>Poritidae</taxon>
        <taxon>Porites</taxon>
    </lineage>
</organism>
<evidence type="ECO:0000259" key="9">
    <source>
        <dbReference type="PROSITE" id="PS50067"/>
    </source>
</evidence>
<dbReference type="PANTHER" id="PTHR47117">
    <property type="entry name" value="STAR-RELATED LIPID TRANSFER PROTEIN 9"/>
    <property type="match status" value="1"/>
</dbReference>
<evidence type="ECO:0000256" key="1">
    <source>
        <dbReference type="ARBA" id="ARBA00022741"/>
    </source>
</evidence>
<dbReference type="SUPFAM" id="SSF49562">
    <property type="entry name" value="C2 domain (Calcium/lipid-binding domain, CaLB)"/>
    <property type="match status" value="1"/>
</dbReference>
<evidence type="ECO:0000313" key="10">
    <source>
        <dbReference type="EMBL" id="CAH3172771.1"/>
    </source>
</evidence>